<dbReference type="AlphaFoldDB" id="A0A1G8ZNU9"/>
<sequence length="221" mass="23759">MSRFNSEEATMINVEHAAAMPAPSLGLLQGSVVDCLADGSFMVQAQGRGWHCQRSASCLLAPEEGDSVLLALAERRYWMLAVLERARAQTPSRLSVAGDLSICAPGGALRLDAGQRLAMAAPAFALEADTGECRVQALRYSGDELSAWVGAARWVGGTCETLWRTLSQVSQSLFRQVGGVEHVRAGHLDYQADDSLRLHARNTLITSQDLAKLDAQQIHVG</sequence>
<dbReference type="Pfam" id="PF12059">
    <property type="entry name" value="DUF3540"/>
    <property type="match status" value="1"/>
</dbReference>
<reference evidence="1 2" key="1">
    <citation type="submission" date="2016-10" db="EMBL/GenBank/DDBJ databases">
        <authorList>
            <person name="de Groot N.N."/>
        </authorList>
    </citation>
    <scope>NUCLEOTIDE SEQUENCE [LARGE SCALE GENOMIC DNA]</scope>
    <source>
        <strain evidence="1 2">CCM 7361</strain>
    </source>
</reference>
<evidence type="ECO:0008006" key="3">
    <source>
        <dbReference type="Google" id="ProtNLM"/>
    </source>
</evidence>
<dbReference type="EMBL" id="FNEC01000030">
    <property type="protein sequence ID" value="SDK15830.1"/>
    <property type="molecule type" value="Genomic_DNA"/>
</dbReference>
<organism evidence="1 2">
    <name type="scientific">Pseudomonas delhiensis</name>
    <dbReference type="NCBI Taxonomy" id="366289"/>
    <lineage>
        <taxon>Bacteria</taxon>
        <taxon>Pseudomonadati</taxon>
        <taxon>Pseudomonadota</taxon>
        <taxon>Gammaproteobacteria</taxon>
        <taxon>Pseudomonadales</taxon>
        <taxon>Pseudomonadaceae</taxon>
        <taxon>Pseudomonas</taxon>
    </lineage>
</organism>
<protein>
    <recommendedName>
        <fullName evidence="3">DUF3540 domain-containing protein</fullName>
    </recommendedName>
</protein>
<proteinExistence type="predicted"/>
<evidence type="ECO:0000313" key="1">
    <source>
        <dbReference type="EMBL" id="SDK15830.1"/>
    </source>
</evidence>
<accession>A0A1G8ZNU9</accession>
<name>A0A1G8ZNU9_9PSED</name>
<evidence type="ECO:0000313" key="2">
    <source>
        <dbReference type="Proteomes" id="UP000199693"/>
    </source>
</evidence>
<gene>
    <name evidence="1" type="ORF">SAMN05216189_103040</name>
</gene>
<dbReference type="InterPro" id="IPR021927">
    <property type="entry name" value="DUF3540"/>
</dbReference>
<dbReference type="Proteomes" id="UP000199693">
    <property type="component" value="Unassembled WGS sequence"/>
</dbReference>